<evidence type="ECO:0000313" key="3">
    <source>
        <dbReference type="Proteomes" id="UP000051952"/>
    </source>
</evidence>
<evidence type="ECO:0000313" key="2">
    <source>
        <dbReference type="EMBL" id="CUI15083.1"/>
    </source>
</evidence>
<keyword evidence="3" id="KW-1185">Reference proteome</keyword>
<reference evidence="3" key="1">
    <citation type="submission" date="2015-09" db="EMBL/GenBank/DDBJ databases">
        <authorList>
            <consortium name="Pathogen Informatics"/>
        </authorList>
    </citation>
    <scope>NUCLEOTIDE SEQUENCE [LARGE SCALE GENOMIC DNA]</scope>
    <source>
        <strain evidence="3">Lake Konstanz</strain>
    </source>
</reference>
<feature type="region of interest" description="Disordered" evidence="1">
    <location>
        <begin position="111"/>
        <end position="137"/>
    </location>
</feature>
<dbReference type="VEuPathDB" id="TriTrypDB:BSAL_22880"/>
<dbReference type="AlphaFoldDB" id="A0A0S4KQ79"/>
<gene>
    <name evidence="2" type="ORF">BSAL_22880</name>
</gene>
<evidence type="ECO:0000256" key="1">
    <source>
        <dbReference type="SAM" id="MobiDB-lite"/>
    </source>
</evidence>
<sequence length="547" mass="59816">MYLNLLLHQRRKSLLHFFPTMPTFDAHVAFLNDVWGLNANTLPSMRLKANALAASSPVDPHFTVKKLNDYQSAGVTDFTPIVEQLVEMGPSINVLQQLLVYLNHSGHPTINVPKKKSWTTSSPTHAAAAEEEDEEDAAMTNLMSPIAPRLVALSNAAAGVVDADETLVEEREEEDRNGETPTGAEEEVKSKDTTVIVEQGVEDDADHGNNPGNENATYCSDDANEEEVLEICSPLRNPLLAPLAPPTADSRTLEMAMFVLWMHDITTDQLGVLEFVDPATIAVGVSVTVHNEILLMFGILRALLETGCEAVELLKFIDATDENGDASAPAATNEETALDAAEAQATAGNPAPGVAGGGGMDYITRKAVLNQMCLRFDLGDPLFWQPDSTMFFMMIHSFRMCYAMATDVDETITFSRGNITLSLDRVLLEVVNCSLQMPECLFGLANQMLVHQTLWLNIRGRLANPYDLIAMIPASNKFADNGADPRTVSDLIDTRPRGRFHTSCFNRSETTSNSVQDTNWRRVFAASLLVFAGGLWASRKANATFHS</sequence>
<feature type="compositionally biased region" description="Acidic residues" evidence="1">
    <location>
        <begin position="166"/>
        <end position="176"/>
    </location>
</feature>
<feature type="region of interest" description="Disordered" evidence="1">
    <location>
        <begin position="324"/>
        <end position="350"/>
    </location>
</feature>
<feature type="region of interest" description="Disordered" evidence="1">
    <location>
        <begin position="166"/>
        <end position="193"/>
    </location>
</feature>
<proteinExistence type="predicted"/>
<dbReference type="Proteomes" id="UP000051952">
    <property type="component" value="Unassembled WGS sequence"/>
</dbReference>
<protein>
    <submittedName>
        <fullName evidence="2">Uncharacterized protein</fullName>
    </submittedName>
</protein>
<organism evidence="2 3">
    <name type="scientific">Bodo saltans</name>
    <name type="common">Flagellated protozoan</name>
    <dbReference type="NCBI Taxonomy" id="75058"/>
    <lineage>
        <taxon>Eukaryota</taxon>
        <taxon>Discoba</taxon>
        <taxon>Euglenozoa</taxon>
        <taxon>Kinetoplastea</taxon>
        <taxon>Metakinetoplastina</taxon>
        <taxon>Eubodonida</taxon>
        <taxon>Bodonidae</taxon>
        <taxon>Bodo</taxon>
    </lineage>
</organism>
<feature type="compositionally biased region" description="Low complexity" evidence="1">
    <location>
        <begin position="334"/>
        <end position="350"/>
    </location>
</feature>
<accession>A0A0S4KQ79</accession>
<name>A0A0S4KQ79_BODSA</name>
<dbReference type="EMBL" id="CYKH01001760">
    <property type="protein sequence ID" value="CUI15083.1"/>
    <property type="molecule type" value="Genomic_DNA"/>
</dbReference>